<dbReference type="RefSeq" id="WP_345407031.1">
    <property type="nucleotide sequence ID" value="NZ_BAABHG010000021.1"/>
</dbReference>
<organism evidence="1 2">
    <name type="scientific">Amycolatopsis samaneae</name>
    <dbReference type="NCBI Taxonomy" id="664691"/>
    <lineage>
        <taxon>Bacteria</taxon>
        <taxon>Bacillati</taxon>
        <taxon>Actinomycetota</taxon>
        <taxon>Actinomycetes</taxon>
        <taxon>Pseudonocardiales</taxon>
        <taxon>Pseudonocardiaceae</taxon>
        <taxon>Amycolatopsis</taxon>
    </lineage>
</organism>
<accession>A0ABW5GXD7</accession>
<sequence>MKEAPVLHIGRPDTAPIARGHLLAACRRGDLPAEAFPDPADRERLVRELWRAGWSDVEIATHTHMTTYTTGRIQARLGLAAHPSKTGAVA</sequence>
<evidence type="ECO:0000313" key="1">
    <source>
        <dbReference type="EMBL" id="MFD2465503.1"/>
    </source>
</evidence>
<name>A0ABW5GXD7_9PSEU</name>
<comment type="caution">
    <text evidence="1">The sequence shown here is derived from an EMBL/GenBank/DDBJ whole genome shotgun (WGS) entry which is preliminary data.</text>
</comment>
<reference evidence="2" key="1">
    <citation type="journal article" date="2019" name="Int. J. Syst. Evol. Microbiol.">
        <title>The Global Catalogue of Microorganisms (GCM) 10K type strain sequencing project: providing services to taxonomists for standard genome sequencing and annotation.</title>
        <authorList>
            <consortium name="The Broad Institute Genomics Platform"/>
            <consortium name="The Broad Institute Genome Sequencing Center for Infectious Disease"/>
            <person name="Wu L."/>
            <person name="Ma J."/>
        </authorList>
    </citation>
    <scope>NUCLEOTIDE SEQUENCE [LARGE SCALE GENOMIC DNA]</scope>
    <source>
        <strain evidence="2">CGMCC 4.7643</strain>
    </source>
</reference>
<dbReference type="EMBL" id="JBHUKU010000033">
    <property type="protein sequence ID" value="MFD2465503.1"/>
    <property type="molecule type" value="Genomic_DNA"/>
</dbReference>
<keyword evidence="2" id="KW-1185">Reference proteome</keyword>
<gene>
    <name evidence="1" type="ORF">ACFSYJ_43275</name>
</gene>
<evidence type="ECO:0000313" key="2">
    <source>
        <dbReference type="Proteomes" id="UP001597419"/>
    </source>
</evidence>
<proteinExistence type="predicted"/>
<protein>
    <submittedName>
        <fullName evidence="1">Uncharacterized protein</fullName>
    </submittedName>
</protein>
<dbReference type="Proteomes" id="UP001597419">
    <property type="component" value="Unassembled WGS sequence"/>
</dbReference>